<organism evidence="2 3">
    <name type="scientific">Ectopseudomonas oleovorans</name>
    <name type="common">Pseudomonas oleovorans</name>
    <dbReference type="NCBI Taxonomy" id="301"/>
    <lineage>
        <taxon>Bacteria</taxon>
        <taxon>Pseudomonadati</taxon>
        <taxon>Pseudomonadota</taxon>
        <taxon>Gammaproteobacteria</taxon>
        <taxon>Pseudomonadales</taxon>
        <taxon>Pseudomonadaceae</taxon>
        <taxon>Ectopseudomonas</taxon>
    </lineage>
</organism>
<dbReference type="EMBL" id="QRDL01000002">
    <property type="protein sequence ID" value="RED07010.1"/>
    <property type="molecule type" value="Genomic_DNA"/>
</dbReference>
<evidence type="ECO:0000256" key="1">
    <source>
        <dbReference type="SAM" id="MobiDB-lite"/>
    </source>
</evidence>
<sequence length="192" mass="21466">MLFDPDNTTVTGLRDYLADERDRLNFPEMWHRFCTTGALALLERRAISQPDCVEFCELADAGLDCSLEIHATWPRGWDIRLSYELTCPLTGNVWATSGGPSFVRPELGRLPVGQFSRRGEGRIHLVDMRQEQILGVFVTPTTAEIEGRLYEMVLAGEWDGRKVVPLPQSPTTTQIMSVPSTPAVSNLRKSSS</sequence>
<dbReference type="RefSeq" id="WP_115945649.1">
    <property type="nucleotide sequence ID" value="NZ_QRDL01000002.1"/>
</dbReference>
<comment type="caution">
    <text evidence="2">The sequence shown here is derived from an EMBL/GenBank/DDBJ whole genome shotgun (WGS) entry which is preliminary data.</text>
</comment>
<accession>A0A3D9EXI7</accession>
<feature type="region of interest" description="Disordered" evidence="1">
    <location>
        <begin position="169"/>
        <end position="192"/>
    </location>
</feature>
<dbReference type="AlphaFoldDB" id="A0A3D9EXI7"/>
<reference evidence="2 3" key="1">
    <citation type="submission" date="2018-07" db="EMBL/GenBank/DDBJ databases">
        <title>Genome sequencing of rice bacterial endophytes.</title>
        <authorList>
            <person name="Venturi V."/>
        </authorList>
    </citation>
    <scope>NUCLEOTIDE SEQUENCE [LARGE SCALE GENOMIC DNA]</scope>
    <source>
        <strain evidence="2 3">AG1002</strain>
    </source>
</reference>
<name>A0A3D9EXI7_ECTOL</name>
<evidence type="ECO:0000313" key="3">
    <source>
        <dbReference type="Proteomes" id="UP000256988"/>
    </source>
</evidence>
<proteinExistence type="predicted"/>
<gene>
    <name evidence="2" type="ORF">DFO60_1516</name>
</gene>
<protein>
    <submittedName>
        <fullName evidence="2">Uncharacterized protein</fullName>
    </submittedName>
</protein>
<dbReference type="Proteomes" id="UP000256988">
    <property type="component" value="Unassembled WGS sequence"/>
</dbReference>
<evidence type="ECO:0000313" key="2">
    <source>
        <dbReference type="EMBL" id="RED07010.1"/>
    </source>
</evidence>